<evidence type="ECO:0000259" key="1">
    <source>
        <dbReference type="PROSITE" id="PS50011"/>
    </source>
</evidence>
<keyword evidence="3" id="KW-1185">Reference proteome</keyword>
<name>A0A8J8T6F1_HALGN</name>
<dbReference type="SUPFAM" id="SSF56112">
    <property type="entry name" value="Protein kinase-like (PK-like)"/>
    <property type="match status" value="1"/>
</dbReference>
<dbReference type="AlphaFoldDB" id="A0A8J8T6F1"/>
<gene>
    <name evidence="2" type="ORF">FGO68_gene14703</name>
</gene>
<evidence type="ECO:0000313" key="3">
    <source>
        <dbReference type="Proteomes" id="UP000785679"/>
    </source>
</evidence>
<feature type="domain" description="Protein kinase" evidence="1">
    <location>
        <begin position="20"/>
        <end position="190"/>
    </location>
</feature>
<dbReference type="InterPro" id="IPR000719">
    <property type="entry name" value="Prot_kinase_dom"/>
</dbReference>
<sequence>MESASQPKQMQLIGTKINEYLIIRKICESPNSSTYLARKEGVEYAMKIQKLSTQSDYHFMEEISSAIDHPCVAHRVKRFKIEGRHYLVYRYPLDLESMLKILGQPLPIEKALSFFTSICLALAAMQQQSIPRTSIQPHNVIILHAKVAELGRLDRAIDSKYTIPSEYVTFELGILLYEMLTLQHPFLNWE</sequence>
<dbReference type="Gene3D" id="3.30.200.20">
    <property type="entry name" value="Phosphorylase Kinase, domain 1"/>
    <property type="match status" value="1"/>
</dbReference>
<dbReference type="Proteomes" id="UP000785679">
    <property type="component" value="Unassembled WGS sequence"/>
</dbReference>
<evidence type="ECO:0000313" key="2">
    <source>
        <dbReference type="EMBL" id="TNV83058.1"/>
    </source>
</evidence>
<dbReference type="Gene3D" id="1.10.510.10">
    <property type="entry name" value="Transferase(Phosphotransferase) domain 1"/>
    <property type="match status" value="1"/>
</dbReference>
<accession>A0A8J8T6F1</accession>
<dbReference type="GO" id="GO:0005524">
    <property type="term" value="F:ATP binding"/>
    <property type="evidence" value="ECO:0007669"/>
    <property type="project" value="InterPro"/>
</dbReference>
<dbReference type="InterPro" id="IPR011009">
    <property type="entry name" value="Kinase-like_dom_sf"/>
</dbReference>
<organism evidence="2 3">
    <name type="scientific">Halteria grandinella</name>
    <dbReference type="NCBI Taxonomy" id="5974"/>
    <lineage>
        <taxon>Eukaryota</taxon>
        <taxon>Sar</taxon>
        <taxon>Alveolata</taxon>
        <taxon>Ciliophora</taxon>
        <taxon>Intramacronucleata</taxon>
        <taxon>Spirotrichea</taxon>
        <taxon>Stichotrichia</taxon>
        <taxon>Sporadotrichida</taxon>
        <taxon>Halteriidae</taxon>
        <taxon>Halteria</taxon>
    </lineage>
</organism>
<protein>
    <recommendedName>
        <fullName evidence="1">Protein kinase domain-containing protein</fullName>
    </recommendedName>
</protein>
<proteinExistence type="predicted"/>
<dbReference type="PROSITE" id="PS50011">
    <property type="entry name" value="PROTEIN_KINASE_DOM"/>
    <property type="match status" value="1"/>
</dbReference>
<reference evidence="2" key="1">
    <citation type="submission" date="2019-06" db="EMBL/GenBank/DDBJ databases">
        <authorList>
            <person name="Zheng W."/>
        </authorList>
    </citation>
    <scope>NUCLEOTIDE SEQUENCE</scope>
    <source>
        <strain evidence="2">QDHG01</strain>
    </source>
</reference>
<dbReference type="GO" id="GO:0004672">
    <property type="term" value="F:protein kinase activity"/>
    <property type="evidence" value="ECO:0007669"/>
    <property type="project" value="InterPro"/>
</dbReference>
<dbReference type="EMBL" id="RRYP01004209">
    <property type="protein sequence ID" value="TNV83058.1"/>
    <property type="molecule type" value="Genomic_DNA"/>
</dbReference>
<comment type="caution">
    <text evidence="2">The sequence shown here is derived from an EMBL/GenBank/DDBJ whole genome shotgun (WGS) entry which is preliminary data.</text>
</comment>